<feature type="domain" description="Amidohydrolase-related" evidence="2">
    <location>
        <begin position="106"/>
        <end position="402"/>
    </location>
</feature>
<dbReference type="GO" id="GO:0005737">
    <property type="term" value="C:cytoplasm"/>
    <property type="evidence" value="ECO:0007669"/>
    <property type="project" value="TreeGrafter"/>
</dbReference>
<evidence type="ECO:0000256" key="1">
    <source>
        <dbReference type="ARBA" id="ARBA00023239"/>
    </source>
</evidence>
<dbReference type="EMBL" id="CAEZUP010000074">
    <property type="protein sequence ID" value="CAB4617743.1"/>
    <property type="molecule type" value="Genomic_DNA"/>
</dbReference>
<gene>
    <name evidence="3" type="ORF">UFOPK1835_01526</name>
</gene>
<dbReference type="InterPro" id="IPR032466">
    <property type="entry name" value="Metal_Hydrolase"/>
</dbReference>
<dbReference type="SUPFAM" id="SSF51556">
    <property type="entry name" value="Metallo-dependent hydrolases"/>
    <property type="match status" value="1"/>
</dbReference>
<protein>
    <submittedName>
        <fullName evidence="3">Unannotated protein</fullName>
    </submittedName>
</protein>
<dbReference type="PANTHER" id="PTHR21240:SF28">
    <property type="entry name" value="ISO-OROTATE DECARBOXYLASE (EUROFUNG)"/>
    <property type="match status" value="1"/>
</dbReference>
<dbReference type="GO" id="GO:0016787">
    <property type="term" value="F:hydrolase activity"/>
    <property type="evidence" value="ECO:0007669"/>
    <property type="project" value="InterPro"/>
</dbReference>
<dbReference type="Gene3D" id="3.20.20.140">
    <property type="entry name" value="Metal-dependent hydrolases"/>
    <property type="match status" value="1"/>
</dbReference>
<dbReference type="GO" id="GO:0016831">
    <property type="term" value="F:carboxy-lyase activity"/>
    <property type="evidence" value="ECO:0007669"/>
    <property type="project" value="InterPro"/>
</dbReference>
<dbReference type="InterPro" id="IPR006680">
    <property type="entry name" value="Amidohydro-rel"/>
</dbReference>
<evidence type="ECO:0000259" key="2">
    <source>
        <dbReference type="Pfam" id="PF04909"/>
    </source>
</evidence>
<keyword evidence="1" id="KW-0456">Lyase</keyword>
<proteinExistence type="predicted"/>
<dbReference type="AlphaFoldDB" id="A0A6J6HYW6"/>
<dbReference type="GO" id="GO:0019748">
    <property type="term" value="P:secondary metabolic process"/>
    <property type="evidence" value="ECO:0007669"/>
    <property type="project" value="TreeGrafter"/>
</dbReference>
<organism evidence="3">
    <name type="scientific">freshwater metagenome</name>
    <dbReference type="NCBI Taxonomy" id="449393"/>
    <lineage>
        <taxon>unclassified sequences</taxon>
        <taxon>metagenomes</taxon>
        <taxon>ecological metagenomes</taxon>
    </lineage>
</organism>
<accession>A0A6J6HYW6</accession>
<dbReference type="Pfam" id="PF04909">
    <property type="entry name" value="Amidohydro_2"/>
    <property type="match status" value="1"/>
</dbReference>
<dbReference type="InterPro" id="IPR032465">
    <property type="entry name" value="ACMSD"/>
</dbReference>
<evidence type="ECO:0000313" key="3">
    <source>
        <dbReference type="EMBL" id="CAB4617743.1"/>
    </source>
</evidence>
<name>A0A6J6HYW6_9ZZZZ</name>
<reference evidence="3" key="1">
    <citation type="submission" date="2020-05" db="EMBL/GenBank/DDBJ databases">
        <authorList>
            <person name="Chiriac C."/>
            <person name="Salcher M."/>
            <person name="Ghai R."/>
            <person name="Kavagutti S V."/>
        </authorList>
    </citation>
    <scope>NUCLEOTIDE SEQUENCE</scope>
</reference>
<sequence>MSQSATPAAHDLPLMISVDDHVMEPKDLWQQQLPPSLRERGPRTVREKVKLSFQGGHYGFERNAEDGDWCDVWVFDDLVMPTGLLHAPAGVPRDEQRNVAATYEDFRPGTWDQTARLEDMTLNHVEAAINYPNIFPRFAGQGFLERADKELALTCLRIYNDWMIDDWSAGAGYGRLIPLTLVPLWDPALAAEEVRRCAAKGSYAIAFSENPSKLGVPSMYTGEWDVLWQACQETDTSVSMHIGSSSSMPTTSADAPLATSMSMYAQNAQGSLCDWVYSGTLQRFPELTIAFAESQVGWMPFQLERMDAVWQDGRGDIPDVTIRPSDQIKGRVYGCVFDDLHGLKSRNDVGIDHILFETDYPHSDGTFPHSRKIAHELFVAAGMNADECHAVLRGNAIEAYGLGRWGIKP</sequence>
<dbReference type="PANTHER" id="PTHR21240">
    <property type="entry name" value="2-AMINO-3-CARBOXYLMUCONATE-6-SEMIALDEHYDE DECARBOXYLASE"/>
    <property type="match status" value="1"/>
</dbReference>